<feature type="non-terminal residue" evidence="1">
    <location>
        <position position="313"/>
    </location>
</feature>
<dbReference type="Proteomes" id="UP001465976">
    <property type="component" value="Unassembled WGS sequence"/>
</dbReference>
<accession>A0ABR3EJR4</accession>
<reference evidence="1 2" key="1">
    <citation type="submission" date="2024-02" db="EMBL/GenBank/DDBJ databases">
        <title>A draft genome for the cacao thread blight pathogen Marasmius crinis-equi.</title>
        <authorList>
            <person name="Cohen S.P."/>
            <person name="Baruah I.K."/>
            <person name="Amoako-Attah I."/>
            <person name="Bukari Y."/>
            <person name="Meinhardt L.W."/>
            <person name="Bailey B.A."/>
        </authorList>
    </citation>
    <scope>NUCLEOTIDE SEQUENCE [LARGE SCALE GENOMIC DNA]</scope>
    <source>
        <strain evidence="1 2">GH-76</strain>
    </source>
</reference>
<organism evidence="1 2">
    <name type="scientific">Marasmius crinis-equi</name>
    <dbReference type="NCBI Taxonomy" id="585013"/>
    <lineage>
        <taxon>Eukaryota</taxon>
        <taxon>Fungi</taxon>
        <taxon>Dikarya</taxon>
        <taxon>Basidiomycota</taxon>
        <taxon>Agaricomycotina</taxon>
        <taxon>Agaricomycetes</taxon>
        <taxon>Agaricomycetidae</taxon>
        <taxon>Agaricales</taxon>
        <taxon>Marasmiineae</taxon>
        <taxon>Marasmiaceae</taxon>
        <taxon>Marasmius</taxon>
    </lineage>
</organism>
<keyword evidence="2" id="KW-1185">Reference proteome</keyword>
<comment type="caution">
    <text evidence="1">The sequence shown here is derived from an EMBL/GenBank/DDBJ whole genome shotgun (WGS) entry which is preliminary data.</text>
</comment>
<gene>
    <name evidence="1" type="ORF">V5O48_019004</name>
</gene>
<evidence type="ECO:0000313" key="1">
    <source>
        <dbReference type="EMBL" id="KAL0563071.1"/>
    </source>
</evidence>
<evidence type="ECO:0000313" key="2">
    <source>
        <dbReference type="Proteomes" id="UP001465976"/>
    </source>
</evidence>
<protein>
    <submittedName>
        <fullName evidence="1">Uncharacterized protein</fullName>
    </submittedName>
</protein>
<sequence>MDTGHSPGFDEDAHLRAEYGEFFTNLAAGEVAKRRQTLDTLRAIVAQEGTTLEELTKFFEHDFLLIKDLINEFPSSTHLQNWLSKGCSVEALLTQDMPSYDIGPTMRLAHDSCATNARYNADPIGIDVDEEKLRTHISGLFLLIRVFDQMEKPWFMRPTLEPHYMSLEGDVGTYCIVSVIRPVITMVNAILTWQNSRFRLSVRSQASKSGRAFYVNHVIYLHGLQDHWQNDKRGMPIVLHKEKVHSSCAQFVALAELRSEEVLKASVWTEVAKVVGQIRKYVFEMETVYSVISDGRYHISAIWGQADESWVRR</sequence>
<dbReference type="EMBL" id="JBAHYK010003982">
    <property type="protein sequence ID" value="KAL0563071.1"/>
    <property type="molecule type" value="Genomic_DNA"/>
</dbReference>
<name>A0ABR3EJR4_9AGAR</name>
<proteinExistence type="predicted"/>